<proteinExistence type="predicted"/>
<name>A0A1C3ENJ4_9PLAN</name>
<dbReference type="Proteomes" id="UP000094828">
    <property type="component" value="Unassembled WGS sequence"/>
</dbReference>
<evidence type="ECO:0000313" key="2">
    <source>
        <dbReference type="EMBL" id="ODA34816.1"/>
    </source>
</evidence>
<dbReference type="EMBL" id="LYDR01000039">
    <property type="protein sequence ID" value="ODA34816.1"/>
    <property type="molecule type" value="Genomic_DNA"/>
</dbReference>
<feature type="transmembrane region" description="Helical" evidence="1">
    <location>
        <begin position="20"/>
        <end position="40"/>
    </location>
</feature>
<dbReference type="RefSeq" id="WP_068846289.1">
    <property type="nucleotide sequence ID" value="NZ_LYDR01000039.1"/>
</dbReference>
<keyword evidence="1" id="KW-0472">Membrane</keyword>
<dbReference type="STRING" id="1841610.A6X21_03940"/>
<gene>
    <name evidence="2" type="ORF">A6X21_03940</name>
</gene>
<protein>
    <submittedName>
        <fullName evidence="2">Uncharacterized protein</fullName>
    </submittedName>
</protein>
<keyword evidence="1" id="KW-1133">Transmembrane helix</keyword>
<feature type="transmembrane region" description="Helical" evidence="1">
    <location>
        <begin position="52"/>
        <end position="72"/>
    </location>
</feature>
<keyword evidence="3" id="KW-1185">Reference proteome</keyword>
<dbReference type="AlphaFoldDB" id="A0A1C3ENJ4"/>
<reference evidence="2 3" key="1">
    <citation type="submission" date="2016-05" db="EMBL/GenBank/DDBJ databases">
        <title>Genomic and physiological characterization of Planctopirus sp. isolated from fresh water lake.</title>
        <authorList>
            <person name="Subhash Y."/>
            <person name="Ramana C."/>
        </authorList>
    </citation>
    <scope>NUCLEOTIDE SEQUENCE [LARGE SCALE GENOMIC DNA]</scope>
    <source>
        <strain evidence="2 3">JC280</strain>
    </source>
</reference>
<dbReference type="OrthoDB" id="214542at2"/>
<organism evidence="2 3">
    <name type="scientific">Planctopirus hydrillae</name>
    <dbReference type="NCBI Taxonomy" id="1841610"/>
    <lineage>
        <taxon>Bacteria</taxon>
        <taxon>Pseudomonadati</taxon>
        <taxon>Planctomycetota</taxon>
        <taxon>Planctomycetia</taxon>
        <taxon>Planctomycetales</taxon>
        <taxon>Planctomycetaceae</taxon>
        <taxon>Planctopirus</taxon>
    </lineage>
</organism>
<evidence type="ECO:0000256" key="1">
    <source>
        <dbReference type="SAM" id="Phobius"/>
    </source>
</evidence>
<keyword evidence="1" id="KW-0812">Transmembrane</keyword>
<sequence length="85" mass="10274">MNAVFVSDKLRRAVRWCCSWEGFLVWGFIPYAMSLGPFFWSWYGAIFELRSAWWLGAYVPLQVQIWLCPIYGDLLDWYLHWWITS</sequence>
<comment type="caution">
    <text evidence="2">The sequence shown here is derived from an EMBL/GenBank/DDBJ whole genome shotgun (WGS) entry which is preliminary data.</text>
</comment>
<accession>A0A1C3ENJ4</accession>
<evidence type="ECO:0000313" key="3">
    <source>
        <dbReference type="Proteomes" id="UP000094828"/>
    </source>
</evidence>